<dbReference type="InterPro" id="IPR023614">
    <property type="entry name" value="Porin_dom_sf"/>
</dbReference>
<keyword evidence="5" id="KW-0812">Transmembrane</keyword>
<dbReference type="Pfam" id="PF13609">
    <property type="entry name" value="Porin_4"/>
    <property type="match status" value="1"/>
</dbReference>
<gene>
    <name evidence="13" type="ORF">J3P46_25300</name>
</gene>
<sequence>MKNGMKNEMNTMQLNKIAAAVLLLAASGCVLAESSVVVYGRIHAGFDRIETSSSATAPNGESVSRVSDNSSKIGFRGREDLGSGNTAFFQIEGNAKLDDGTGAINSKDTFVGLENPAYGRIALGRFATPIRQINGYTNRFVGEGIQDDANISQLGGEGFNRRSSNAVSYRTPVVQGFSATIYRASENEASNGDRIYSGIVQYVNGPVKGAVGYEKHKDLRPGFSEKMFRAVGNYNFGGGDVGVAWNRLVYDVAGGDLQRDYFTITGAYKAGGGSFIGRFGVAGDVSGSAPNGSSVTIKATTLVRGDDSGAKQATLGYEYYLSKRSTVYAYYTQTNNDKNANYTFGGNAFAATKKGAKLSGVMLGVIHLF</sequence>
<dbReference type="GO" id="GO:0009279">
    <property type="term" value="C:cell outer membrane"/>
    <property type="evidence" value="ECO:0007669"/>
    <property type="project" value="UniProtKB-SubCell"/>
</dbReference>
<dbReference type="AlphaFoldDB" id="A0AAJ4MRS0"/>
<dbReference type="SUPFAM" id="SSF56935">
    <property type="entry name" value="Porins"/>
    <property type="match status" value="1"/>
</dbReference>
<protein>
    <submittedName>
        <fullName evidence="13">Porin</fullName>
    </submittedName>
</protein>
<evidence type="ECO:0000256" key="6">
    <source>
        <dbReference type="ARBA" id="ARBA00022729"/>
    </source>
</evidence>
<evidence type="ECO:0000256" key="1">
    <source>
        <dbReference type="ARBA" id="ARBA00004571"/>
    </source>
</evidence>
<dbReference type="RefSeq" id="WP_151096948.1">
    <property type="nucleotide sequence ID" value="NZ_CP071520.1"/>
</dbReference>
<keyword evidence="10" id="KW-0998">Cell outer membrane</keyword>
<dbReference type="GO" id="GO:0015288">
    <property type="term" value="F:porin activity"/>
    <property type="evidence" value="ECO:0007669"/>
    <property type="project" value="UniProtKB-KW"/>
</dbReference>
<evidence type="ECO:0000313" key="14">
    <source>
        <dbReference type="Proteomes" id="UP000662821"/>
    </source>
</evidence>
<name>A0AAJ4MRS0_9BURK</name>
<dbReference type="PANTHER" id="PTHR34501">
    <property type="entry name" value="PROTEIN YDDL-RELATED"/>
    <property type="match status" value="1"/>
</dbReference>
<comment type="subcellular location">
    <subcellularLocation>
        <location evidence="1">Cell outer membrane</location>
        <topology evidence="1">Multi-pass membrane protein</topology>
    </subcellularLocation>
</comment>
<dbReference type="InterPro" id="IPR033900">
    <property type="entry name" value="Gram_neg_porin_domain"/>
</dbReference>
<dbReference type="Gene3D" id="2.40.160.10">
    <property type="entry name" value="Porin"/>
    <property type="match status" value="1"/>
</dbReference>
<evidence type="ECO:0000256" key="2">
    <source>
        <dbReference type="ARBA" id="ARBA00011233"/>
    </source>
</evidence>
<evidence type="ECO:0000259" key="12">
    <source>
        <dbReference type="Pfam" id="PF13609"/>
    </source>
</evidence>
<dbReference type="PROSITE" id="PS51257">
    <property type="entry name" value="PROKAR_LIPOPROTEIN"/>
    <property type="match status" value="1"/>
</dbReference>
<dbReference type="CDD" id="cd00342">
    <property type="entry name" value="gram_neg_porins"/>
    <property type="match status" value="1"/>
</dbReference>
<evidence type="ECO:0000256" key="5">
    <source>
        <dbReference type="ARBA" id="ARBA00022692"/>
    </source>
</evidence>
<dbReference type="PRINTS" id="PR00184">
    <property type="entry name" value="NEISSPPORIN"/>
</dbReference>
<keyword evidence="6 11" id="KW-0732">Signal</keyword>
<dbReference type="InterPro" id="IPR050298">
    <property type="entry name" value="Gram-neg_bact_OMP"/>
</dbReference>
<keyword evidence="8" id="KW-0626">Porin</keyword>
<dbReference type="EMBL" id="CP071520">
    <property type="protein sequence ID" value="QSX95908.1"/>
    <property type="molecule type" value="Genomic_DNA"/>
</dbReference>
<keyword evidence="7" id="KW-0406">Ion transport</keyword>
<dbReference type="PANTHER" id="PTHR34501:SF9">
    <property type="entry name" value="MAJOR OUTER MEMBRANE PROTEIN P.IA"/>
    <property type="match status" value="1"/>
</dbReference>
<dbReference type="InterPro" id="IPR002299">
    <property type="entry name" value="Porin_Neis"/>
</dbReference>
<organism evidence="13 14">
    <name type="scientific">Janthinobacterium lividum</name>
    <dbReference type="NCBI Taxonomy" id="29581"/>
    <lineage>
        <taxon>Bacteria</taxon>
        <taxon>Pseudomonadati</taxon>
        <taxon>Pseudomonadota</taxon>
        <taxon>Betaproteobacteria</taxon>
        <taxon>Burkholderiales</taxon>
        <taxon>Oxalobacteraceae</taxon>
        <taxon>Janthinobacterium</taxon>
    </lineage>
</organism>
<feature type="signal peptide" evidence="11">
    <location>
        <begin position="1"/>
        <end position="32"/>
    </location>
</feature>
<evidence type="ECO:0000256" key="9">
    <source>
        <dbReference type="ARBA" id="ARBA00023136"/>
    </source>
</evidence>
<dbReference type="GO" id="GO:0034220">
    <property type="term" value="P:monoatomic ion transmembrane transport"/>
    <property type="evidence" value="ECO:0007669"/>
    <property type="project" value="InterPro"/>
</dbReference>
<feature type="domain" description="Porin" evidence="12">
    <location>
        <begin position="19"/>
        <end position="338"/>
    </location>
</feature>
<reference evidence="13 14" key="1">
    <citation type="submission" date="2021-03" db="EMBL/GenBank/DDBJ databases">
        <title>Draft genome sequence of Janthinobacterium sp. strain PLB02 isolated from infected primmorphs (Lubomirskia baicalensis).</title>
        <authorList>
            <person name="Chernogor L.I."/>
            <person name="Belikov S.I."/>
            <person name="Petrushin I.S."/>
        </authorList>
    </citation>
    <scope>NUCLEOTIDE SEQUENCE [LARGE SCALE GENOMIC DNA]</scope>
    <source>
        <strain evidence="13 14">PLB02</strain>
    </source>
</reference>
<dbReference type="InterPro" id="IPR001702">
    <property type="entry name" value="Porin_Gram-ve"/>
</dbReference>
<feature type="chain" id="PRO_5042506471" evidence="11">
    <location>
        <begin position="33"/>
        <end position="369"/>
    </location>
</feature>
<keyword evidence="3" id="KW-0813">Transport</keyword>
<proteinExistence type="predicted"/>
<evidence type="ECO:0000256" key="10">
    <source>
        <dbReference type="ARBA" id="ARBA00023237"/>
    </source>
</evidence>
<dbReference type="PRINTS" id="PR00182">
    <property type="entry name" value="ECOLNEIPORIN"/>
</dbReference>
<comment type="subunit">
    <text evidence="2">Homotrimer.</text>
</comment>
<dbReference type="GO" id="GO:0046930">
    <property type="term" value="C:pore complex"/>
    <property type="evidence" value="ECO:0007669"/>
    <property type="project" value="UniProtKB-KW"/>
</dbReference>
<evidence type="ECO:0000313" key="13">
    <source>
        <dbReference type="EMBL" id="QSX95908.1"/>
    </source>
</evidence>
<evidence type="ECO:0000256" key="3">
    <source>
        <dbReference type="ARBA" id="ARBA00022448"/>
    </source>
</evidence>
<dbReference type="Proteomes" id="UP000662821">
    <property type="component" value="Chromosome"/>
</dbReference>
<evidence type="ECO:0000256" key="4">
    <source>
        <dbReference type="ARBA" id="ARBA00022452"/>
    </source>
</evidence>
<keyword evidence="9" id="KW-0472">Membrane</keyword>
<evidence type="ECO:0000256" key="11">
    <source>
        <dbReference type="SAM" id="SignalP"/>
    </source>
</evidence>
<evidence type="ECO:0000256" key="8">
    <source>
        <dbReference type="ARBA" id="ARBA00023114"/>
    </source>
</evidence>
<keyword evidence="4" id="KW-1134">Transmembrane beta strand</keyword>
<evidence type="ECO:0000256" key="7">
    <source>
        <dbReference type="ARBA" id="ARBA00023065"/>
    </source>
</evidence>
<accession>A0AAJ4MRS0</accession>